<accession>A0A917L1Z5</accession>
<reference evidence="2" key="2">
    <citation type="submission" date="2020-09" db="EMBL/GenBank/DDBJ databases">
        <authorList>
            <person name="Sun Q."/>
            <person name="Zhou Y."/>
        </authorList>
    </citation>
    <scope>NUCLEOTIDE SEQUENCE</scope>
    <source>
        <strain evidence="2">CGMCC 1.3617</strain>
    </source>
</reference>
<dbReference type="Gene3D" id="1.10.10.10">
    <property type="entry name" value="Winged helix-like DNA-binding domain superfamily/Winged helix DNA-binding domain"/>
    <property type="match status" value="1"/>
</dbReference>
<keyword evidence="3" id="KW-1185">Reference proteome</keyword>
<dbReference type="PANTHER" id="PTHR33221">
    <property type="entry name" value="WINGED HELIX-TURN-HELIX TRANSCRIPTIONAL REGULATOR, RRF2 FAMILY"/>
    <property type="match status" value="1"/>
</dbReference>
<dbReference type="PROSITE" id="PS51197">
    <property type="entry name" value="HTH_RRF2_2"/>
    <property type="match status" value="1"/>
</dbReference>
<reference evidence="2" key="1">
    <citation type="journal article" date="2014" name="Int. J. Syst. Evol. Microbiol.">
        <title>Complete genome sequence of Corynebacterium casei LMG S-19264T (=DSM 44701T), isolated from a smear-ripened cheese.</title>
        <authorList>
            <consortium name="US DOE Joint Genome Institute (JGI-PGF)"/>
            <person name="Walter F."/>
            <person name="Albersmeier A."/>
            <person name="Kalinowski J."/>
            <person name="Ruckert C."/>
        </authorList>
    </citation>
    <scope>NUCLEOTIDE SEQUENCE</scope>
    <source>
        <strain evidence="2">CGMCC 1.3617</strain>
    </source>
</reference>
<dbReference type="InterPro" id="IPR036390">
    <property type="entry name" value="WH_DNA-bd_sf"/>
</dbReference>
<dbReference type="EMBL" id="BMKW01000020">
    <property type="protein sequence ID" value="GGJ40947.1"/>
    <property type="molecule type" value="Genomic_DNA"/>
</dbReference>
<comment type="caution">
    <text evidence="2">The sequence shown here is derived from an EMBL/GenBank/DDBJ whole genome shotgun (WGS) entry which is preliminary data.</text>
</comment>
<protein>
    <submittedName>
        <fullName evidence="2">Rrf2 family transcriptional regulator</fullName>
    </submittedName>
</protein>
<dbReference type="SUPFAM" id="SSF46785">
    <property type="entry name" value="Winged helix' DNA-binding domain"/>
    <property type="match status" value="1"/>
</dbReference>
<dbReference type="NCBIfam" id="TIGR00738">
    <property type="entry name" value="rrf2_super"/>
    <property type="match status" value="1"/>
</dbReference>
<dbReference type="AlphaFoldDB" id="A0A917L1Z5"/>
<dbReference type="RefSeq" id="WP_188973047.1">
    <property type="nucleotide sequence ID" value="NZ_BMKW01000020.1"/>
</dbReference>
<name>A0A917L1Z5_9PROT</name>
<dbReference type="InterPro" id="IPR000944">
    <property type="entry name" value="Tscrpt_reg_Rrf2"/>
</dbReference>
<dbReference type="GO" id="GO:0003677">
    <property type="term" value="F:DNA binding"/>
    <property type="evidence" value="ECO:0007669"/>
    <property type="project" value="UniProtKB-KW"/>
</dbReference>
<dbReference type="InterPro" id="IPR036388">
    <property type="entry name" value="WH-like_DNA-bd_sf"/>
</dbReference>
<organism evidence="2 3">
    <name type="scientific">Neoroseomonas lacus</name>
    <dbReference type="NCBI Taxonomy" id="287609"/>
    <lineage>
        <taxon>Bacteria</taxon>
        <taxon>Pseudomonadati</taxon>
        <taxon>Pseudomonadota</taxon>
        <taxon>Alphaproteobacteria</taxon>
        <taxon>Acetobacterales</taxon>
        <taxon>Acetobacteraceae</taxon>
        <taxon>Neoroseomonas</taxon>
    </lineage>
</organism>
<sequence length="152" mass="16077">MLTQKAKYALQALRVLAAAGSEGAAQTARPTLTIQAIAERARAPRKFLETILLDLRRHGFVDSLRGKAGGYVLAMAPADIRLSEVIRALDGPLAPIPCASLTAYRPCTDCPDPAACALRRVMREVRDATAAILDARSVADLIGPPDAGCGKK</sequence>
<proteinExistence type="predicted"/>
<evidence type="ECO:0000313" key="2">
    <source>
        <dbReference type="EMBL" id="GGJ40947.1"/>
    </source>
</evidence>
<keyword evidence="1" id="KW-0238">DNA-binding</keyword>
<dbReference type="GO" id="GO:0005829">
    <property type="term" value="C:cytosol"/>
    <property type="evidence" value="ECO:0007669"/>
    <property type="project" value="TreeGrafter"/>
</dbReference>
<dbReference type="Proteomes" id="UP000661507">
    <property type="component" value="Unassembled WGS sequence"/>
</dbReference>
<dbReference type="Pfam" id="PF02082">
    <property type="entry name" value="Rrf2"/>
    <property type="match status" value="1"/>
</dbReference>
<gene>
    <name evidence="2" type="ORF">GCM10011320_55750</name>
</gene>
<evidence type="ECO:0000256" key="1">
    <source>
        <dbReference type="ARBA" id="ARBA00023125"/>
    </source>
</evidence>
<evidence type="ECO:0000313" key="3">
    <source>
        <dbReference type="Proteomes" id="UP000661507"/>
    </source>
</evidence>
<dbReference type="PANTHER" id="PTHR33221:SF5">
    <property type="entry name" value="HTH-TYPE TRANSCRIPTIONAL REGULATOR ISCR"/>
    <property type="match status" value="1"/>
</dbReference>
<dbReference type="GO" id="GO:0003700">
    <property type="term" value="F:DNA-binding transcription factor activity"/>
    <property type="evidence" value="ECO:0007669"/>
    <property type="project" value="TreeGrafter"/>
</dbReference>